<protein>
    <recommendedName>
        <fullName evidence="5">IRG-type G domain-containing protein</fullName>
    </recommendedName>
</protein>
<dbReference type="Gene3D" id="3.40.50.300">
    <property type="entry name" value="P-loop containing nucleotide triphosphate hydrolases"/>
    <property type="match status" value="1"/>
</dbReference>
<keyword evidence="3" id="KW-0378">Hydrolase</keyword>
<keyword evidence="4" id="KW-0342">GTP-binding</keyword>
<dbReference type="AlphaFoldDB" id="A0AAV6G2X6"/>
<accession>A0AAV6G2X6</accession>
<dbReference type="EMBL" id="JADWDJ010000017">
    <property type="protein sequence ID" value="KAG5267852.1"/>
    <property type="molecule type" value="Genomic_DNA"/>
</dbReference>
<evidence type="ECO:0000256" key="1">
    <source>
        <dbReference type="ARBA" id="ARBA00005429"/>
    </source>
</evidence>
<keyword evidence="7" id="KW-1185">Reference proteome</keyword>
<dbReference type="GO" id="GO:0005525">
    <property type="term" value="F:GTP binding"/>
    <property type="evidence" value="ECO:0007669"/>
    <property type="project" value="UniProtKB-KW"/>
</dbReference>
<reference evidence="6 7" key="1">
    <citation type="submission" date="2020-10" db="EMBL/GenBank/DDBJ databases">
        <title>Chromosome-scale genome assembly of the Allis shad, Alosa alosa.</title>
        <authorList>
            <person name="Margot Z."/>
            <person name="Christophe K."/>
            <person name="Cabau C."/>
            <person name="Louis A."/>
            <person name="Berthelot C."/>
            <person name="Parey E."/>
            <person name="Roest Crollius H."/>
            <person name="Montfort J."/>
            <person name="Robinson-Rechavi M."/>
            <person name="Bucao C."/>
            <person name="Bouchez O."/>
            <person name="Gislard M."/>
            <person name="Lluch J."/>
            <person name="Milhes M."/>
            <person name="Lampietro C."/>
            <person name="Lopez Roques C."/>
            <person name="Donnadieu C."/>
            <person name="Braasch I."/>
            <person name="Desvignes T."/>
            <person name="Postlethwait J."/>
            <person name="Bobe J."/>
            <person name="Guiguen Y."/>
        </authorList>
    </citation>
    <scope>NUCLEOTIDE SEQUENCE [LARGE SCALE GENOMIC DNA]</scope>
    <source>
        <strain evidence="6">M-15738</strain>
        <tissue evidence="6">Blood</tissue>
    </source>
</reference>
<organism evidence="6 7">
    <name type="scientific">Alosa alosa</name>
    <name type="common">allis shad</name>
    <dbReference type="NCBI Taxonomy" id="278164"/>
    <lineage>
        <taxon>Eukaryota</taxon>
        <taxon>Metazoa</taxon>
        <taxon>Chordata</taxon>
        <taxon>Craniata</taxon>
        <taxon>Vertebrata</taxon>
        <taxon>Euteleostomi</taxon>
        <taxon>Actinopterygii</taxon>
        <taxon>Neopterygii</taxon>
        <taxon>Teleostei</taxon>
        <taxon>Clupei</taxon>
        <taxon>Clupeiformes</taxon>
        <taxon>Clupeoidei</taxon>
        <taxon>Clupeidae</taxon>
        <taxon>Alosa</taxon>
    </lineage>
</organism>
<dbReference type="InterPro" id="IPR027417">
    <property type="entry name" value="P-loop_NTPase"/>
</dbReference>
<dbReference type="Proteomes" id="UP000823561">
    <property type="component" value="Chromosome 17"/>
</dbReference>
<sequence length="108" mass="11678">MADQEDDVRALLNDSGEPDLKHAISRAREVVDRLDNVVLNIAVTGVTGAGESTFVNAIRDVSNTEEGAAKIGETETTMEIKAYPHPTMPNVKIWDLPGLGTKNFKAKT</sequence>
<evidence type="ECO:0000313" key="6">
    <source>
        <dbReference type="EMBL" id="KAG5267852.1"/>
    </source>
</evidence>
<keyword evidence="2" id="KW-0547">Nucleotide-binding</keyword>
<proteinExistence type="inferred from homology"/>
<evidence type="ECO:0000313" key="7">
    <source>
        <dbReference type="Proteomes" id="UP000823561"/>
    </source>
</evidence>
<comment type="caution">
    <text evidence="6">The sequence shown here is derived from an EMBL/GenBank/DDBJ whole genome shotgun (WGS) entry which is preliminary data.</text>
</comment>
<dbReference type="PANTHER" id="PTHR32341:SF10">
    <property type="entry name" value="INTERFERON-INDUCIBLE GTPASE 5"/>
    <property type="match status" value="1"/>
</dbReference>
<name>A0AAV6G2X6_9TELE</name>
<evidence type="ECO:0000256" key="2">
    <source>
        <dbReference type="ARBA" id="ARBA00022741"/>
    </source>
</evidence>
<feature type="domain" description="IRG-type G" evidence="5">
    <location>
        <begin position="37"/>
        <end position="108"/>
    </location>
</feature>
<dbReference type="SUPFAM" id="SSF52540">
    <property type="entry name" value="P-loop containing nucleoside triphosphate hydrolases"/>
    <property type="match status" value="1"/>
</dbReference>
<comment type="similarity">
    <text evidence="1">Belongs to the TRAFAC class dynamin-like GTPase superfamily. IRG family.</text>
</comment>
<dbReference type="PROSITE" id="PS51716">
    <property type="entry name" value="G_IRG"/>
    <property type="match status" value="1"/>
</dbReference>
<dbReference type="Pfam" id="PF05049">
    <property type="entry name" value="IIGP"/>
    <property type="match status" value="1"/>
</dbReference>
<dbReference type="GO" id="GO:0016787">
    <property type="term" value="F:hydrolase activity"/>
    <property type="evidence" value="ECO:0007669"/>
    <property type="project" value="UniProtKB-KW"/>
</dbReference>
<evidence type="ECO:0000256" key="3">
    <source>
        <dbReference type="ARBA" id="ARBA00022801"/>
    </source>
</evidence>
<dbReference type="InterPro" id="IPR030385">
    <property type="entry name" value="G_IRG_dom"/>
</dbReference>
<gene>
    <name evidence="6" type="ORF">AALO_G00226580</name>
</gene>
<dbReference type="GO" id="GO:0016020">
    <property type="term" value="C:membrane"/>
    <property type="evidence" value="ECO:0007669"/>
    <property type="project" value="InterPro"/>
</dbReference>
<dbReference type="InterPro" id="IPR007743">
    <property type="entry name" value="Immunity-related_GTPase-like"/>
</dbReference>
<dbReference type="PANTHER" id="PTHR32341">
    <property type="entry name" value="INTERFERON-INDUCIBLE GTPASE"/>
    <property type="match status" value="1"/>
</dbReference>
<evidence type="ECO:0000256" key="4">
    <source>
        <dbReference type="ARBA" id="ARBA00023134"/>
    </source>
</evidence>
<evidence type="ECO:0000259" key="5">
    <source>
        <dbReference type="PROSITE" id="PS51716"/>
    </source>
</evidence>
<dbReference type="InterPro" id="IPR051515">
    <property type="entry name" value="IRG"/>
</dbReference>